<organism evidence="1 2">
    <name type="scientific">Azohydromonas lata</name>
    <dbReference type="NCBI Taxonomy" id="45677"/>
    <lineage>
        <taxon>Bacteria</taxon>
        <taxon>Pseudomonadati</taxon>
        <taxon>Pseudomonadota</taxon>
        <taxon>Betaproteobacteria</taxon>
        <taxon>Burkholderiales</taxon>
        <taxon>Sphaerotilaceae</taxon>
        <taxon>Azohydromonas</taxon>
    </lineage>
</organism>
<protein>
    <submittedName>
        <fullName evidence="1">Antitoxin MazE family protein</fullName>
    </submittedName>
</protein>
<dbReference type="InterPro" id="IPR021558">
    <property type="entry name" value="MazE-like"/>
</dbReference>
<dbReference type="RefSeq" id="WP_322464593.1">
    <property type="nucleotide sequence ID" value="NZ_JAXOJX010000004.1"/>
</dbReference>
<dbReference type="Pfam" id="PF11455">
    <property type="entry name" value="MazE-like"/>
    <property type="match status" value="1"/>
</dbReference>
<keyword evidence="2" id="KW-1185">Reference proteome</keyword>
<dbReference type="EMBL" id="JAXOJX010000004">
    <property type="protein sequence ID" value="MDZ5455909.1"/>
    <property type="molecule type" value="Genomic_DNA"/>
</dbReference>
<sequence length="73" mass="8315">MATPTSQRVRKHREGLRQAGMRPVQLWVPDTRAQQFTQECRRQCLLVAQADAADPEVFEVLDAALDDLEGWHA</sequence>
<reference evidence="1 2" key="1">
    <citation type="submission" date="2023-11" db="EMBL/GenBank/DDBJ databases">
        <title>Draft genome of Azohydromonas lata strain H1 (DSM1123), a polyhydroxyalkanoate producer.</title>
        <authorList>
            <person name="Traversa D."/>
            <person name="D'Addabbo P."/>
            <person name="Pazzani C."/>
            <person name="Manzari C."/>
            <person name="Chiara M."/>
            <person name="Scrascia M."/>
        </authorList>
    </citation>
    <scope>NUCLEOTIDE SEQUENCE [LARGE SCALE GENOMIC DNA]</scope>
    <source>
        <strain evidence="1 2">H1</strain>
    </source>
</reference>
<proteinExistence type="predicted"/>
<comment type="caution">
    <text evidence="1">The sequence shown here is derived from an EMBL/GenBank/DDBJ whole genome shotgun (WGS) entry which is preliminary data.</text>
</comment>
<dbReference type="Proteomes" id="UP001293718">
    <property type="component" value="Unassembled WGS sequence"/>
</dbReference>
<name>A0ABU5I9Y2_9BURK</name>
<accession>A0ABU5I9Y2</accession>
<evidence type="ECO:0000313" key="2">
    <source>
        <dbReference type="Proteomes" id="UP001293718"/>
    </source>
</evidence>
<evidence type="ECO:0000313" key="1">
    <source>
        <dbReference type="EMBL" id="MDZ5455909.1"/>
    </source>
</evidence>
<gene>
    <name evidence="1" type="ORF">SM757_04935</name>
</gene>